<name>A0ABX0ZDB0_9ACTN</name>
<organism evidence="1 2">
    <name type="scientific">Micromonospora thermarum</name>
    <dbReference type="NCBI Taxonomy" id="2720024"/>
    <lineage>
        <taxon>Bacteria</taxon>
        <taxon>Bacillati</taxon>
        <taxon>Actinomycetota</taxon>
        <taxon>Actinomycetes</taxon>
        <taxon>Micromonosporales</taxon>
        <taxon>Micromonosporaceae</taxon>
        <taxon>Micromonospora</taxon>
    </lineage>
</organism>
<reference evidence="1 2" key="1">
    <citation type="submission" date="2020-03" db="EMBL/GenBank/DDBJ databases">
        <title>WGS of actinomycetes isolated from Thailand.</title>
        <authorList>
            <person name="Thawai C."/>
        </authorList>
    </citation>
    <scope>NUCLEOTIDE SEQUENCE [LARGE SCALE GENOMIC DNA]</scope>
    <source>
        <strain evidence="1 2">HSS6-12</strain>
    </source>
</reference>
<proteinExistence type="predicted"/>
<accession>A0ABX0ZDB0</accession>
<dbReference type="EMBL" id="JAATEO010000036">
    <property type="protein sequence ID" value="NJP35214.1"/>
    <property type="molecule type" value="Genomic_DNA"/>
</dbReference>
<dbReference type="Proteomes" id="UP000783871">
    <property type="component" value="Unassembled WGS sequence"/>
</dbReference>
<sequence>MSGVRATFAAQALAGPEAARQVIDQHLRSDVGGRCLACGELEPCPQRDTAHAVLFGHARQLPRRRPMELIGTRADFAGPGASTFDAFGQAE</sequence>
<evidence type="ECO:0008006" key="3">
    <source>
        <dbReference type="Google" id="ProtNLM"/>
    </source>
</evidence>
<protein>
    <recommendedName>
        <fullName evidence="3">4Fe-4S Wbl-type domain-containing protein</fullName>
    </recommendedName>
</protein>
<evidence type="ECO:0000313" key="1">
    <source>
        <dbReference type="EMBL" id="NJP35214.1"/>
    </source>
</evidence>
<evidence type="ECO:0000313" key="2">
    <source>
        <dbReference type="Proteomes" id="UP000783871"/>
    </source>
</evidence>
<keyword evidence="2" id="KW-1185">Reference proteome</keyword>
<comment type="caution">
    <text evidence="1">The sequence shown here is derived from an EMBL/GenBank/DDBJ whole genome shotgun (WGS) entry which is preliminary data.</text>
</comment>
<gene>
    <name evidence="1" type="ORF">HCJ94_25370</name>
</gene>
<dbReference type="RefSeq" id="WP_018792982.1">
    <property type="nucleotide sequence ID" value="NZ_JAATEO010000036.1"/>
</dbReference>